<feature type="region of interest" description="Disordered" evidence="1">
    <location>
        <begin position="149"/>
        <end position="247"/>
    </location>
</feature>
<proteinExistence type="predicted"/>
<sequence>MSNFPYYRKIHNILSTKNADMISLNESIDFEFFETPSKSTKTSEKLNEKDPQLKTGISGSILELWEFDSGSLKHSRSNASLLNNLAFESNTDIVVDARKVHVNRGSSSESYNSQTKSKAKSRWDEIKRTVALTSDEDCVDYEIEDSSSCSYVEESPNKTSVSKDKQHHNELKDPYLQKTHKLKRSKTIDESEDNECDIVNNGNISDAKENQRQESKYINEKIDKNNDAKSAERSESCERTVNKNMLNTEKESRTKSFEMIEEEIVEIDVIEDVRIPEKRIIDTRSKHEDHDDILYVCGENQITTVVEIHAENDLSDEDNIDRDTIQDNGDDNLIANEEAVELETGKIITIITNESEMDLKLNMNRHQNDEEEGNDCAINTDNKATDRYNTKENDIEDIHGNDKNNNIQDNKDYLSQFASETILELNNEMEVTQKLNQIKKYTAINSVNIEQIYSYEEIEKKIETANKHMMDVKTLNVIDTKKVSVSPETDKMSCTSTNNNVQLESSKINKTTTNIKLNKTIRNTTNLTKLLQQSNTPNSRTKAPIVQKPIDKETRVMLCGRKISPRQEQLVHKPIENEAKMISRSKSSPRPELPKLNKQPHTKQTSGIKPNLKKLEDKIPDIKNEAAFDMRLLIKAINDLENTKPKSTNCTRSNSGRSSEISKKSSNSNKSTASTSRRSNMSFTKEELKKIDVENQILLKKIMSQKPQHPPEPGSQIRRKPTAYINRQRLQDRISHDNMVSRPIYHLKTVQGRY</sequence>
<reference evidence="2" key="1">
    <citation type="submission" date="2021-05" db="EMBL/GenBank/DDBJ databases">
        <authorList>
            <person name="Alioto T."/>
            <person name="Alioto T."/>
            <person name="Gomez Garrido J."/>
        </authorList>
    </citation>
    <scope>NUCLEOTIDE SEQUENCE</scope>
</reference>
<feature type="region of interest" description="Disordered" evidence="1">
    <location>
        <begin position="643"/>
        <end position="686"/>
    </location>
</feature>
<evidence type="ECO:0000313" key="2">
    <source>
        <dbReference type="EMBL" id="CAG6744057.1"/>
    </source>
</evidence>
<accession>A0A8D9E885</accession>
<dbReference type="AlphaFoldDB" id="A0A8D9E885"/>
<feature type="region of interest" description="Disordered" evidence="1">
    <location>
        <begin position="702"/>
        <end position="721"/>
    </location>
</feature>
<name>A0A8D9E885_9HEMI</name>
<feature type="region of interest" description="Disordered" evidence="1">
    <location>
        <begin position="574"/>
        <end position="614"/>
    </location>
</feature>
<dbReference type="EMBL" id="HBUF01458747">
    <property type="protein sequence ID" value="CAG6744056.1"/>
    <property type="molecule type" value="Transcribed_RNA"/>
</dbReference>
<dbReference type="EMBL" id="HBUF01458748">
    <property type="protein sequence ID" value="CAG6744057.1"/>
    <property type="molecule type" value="Transcribed_RNA"/>
</dbReference>
<organism evidence="2">
    <name type="scientific">Cacopsylla melanoneura</name>
    <dbReference type="NCBI Taxonomy" id="428564"/>
    <lineage>
        <taxon>Eukaryota</taxon>
        <taxon>Metazoa</taxon>
        <taxon>Ecdysozoa</taxon>
        <taxon>Arthropoda</taxon>
        <taxon>Hexapoda</taxon>
        <taxon>Insecta</taxon>
        <taxon>Pterygota</taxon>
        <taxon>Neoptera</taxon>
        <taxon>Paraneoptera</taxon>
        <taxon>Hemiptera</taxon>
        <taxon>Sternorrhyncha</taxon>
        <taxon>Psylloidea</taxon>
        <taxon>Psyllidae</taxon>
        <taxon>Psyllinae</taxon>
        <taxon>Cacopsylla</taxon>
    </lineage>
</organism>
<protein>
    <submittedName>
        <fullName evidence="2">Uncharacterized protein</fullName>
    </submittedName>
</protein>
<evidence type="ECO:0000256" key="1">
    <source>
        <dbReference type="SAM" id="MobiDB-lite"/>
    </source>
</evidence>
<feature type="compositionally biased region" description="Basic and acidic residues" evidence="1">
    <location>
        <begin position="161"/>
        <end position="175"/>
    </location>
</feature>
<feature type="compositionally biased region" description="Basic and acidic residues" evidence="1">
    <location>
        <begin position="206"/>
        <end position="241"/>
    </location>
</feature>
<feature type="compositionally biased region" description="Low complexity" evidence="1">
    <location>
        <begin position="651"/>
        <end position="680"/>
    </location>
</feature>